<evidence type="ECO:0000313" key="2">
    <source>
        <dbReference type="Proteomes" id="UP000054911"/>
    </source>
</evidence>
<sequence length="256" mass="27673">MHLFSILQSRKRTTRSVGVAVCIAFLMSPLSIFAQSGTRGVAFSAAEPGAPLPAGWKNLPVVKGKPITEYTLVRDGQTTVLQAEANRSASALMHEGDIDLAQTPVVGWRWKAEGPIEGADNRVGAKEDAPARLVFVFDGDKSKLSLFDRASMEVAKHVGGQDLPYATLMYIWSTSAAPGSVIANPHTGRVQMIVVSGQPGDAGQWRSLHRNIVQDYERVFHEAPGRITGYGLLTDTDNTGTTTRAWYGDIQFVPGH</sequence>
<dbReference type="Pfam" id="PF11249">
    <property type="entry name" value="DUF3047"/>
    <property type="match status" value="1"/>
</dbReference>
<dbReference type="OrthoDB" id="9775969at2"/>
<keyword evidence="2" id="KW-1185">Reference proteome</keyword>
<evidence type="ECO:0000313" key="1">
    <source>
        <dbReference type="EMBL" id="SAL02480.1"/>
    </source>
</evidence>
<evidence type="ECO:0008006" key="3">
    <source>
        <dbReference type="Google" id="ProtNLM"/>
    </source>
</evidence>
<protein>
    <recommendedName>
        <fullName evidence="3">DUF3047 domain-containing protein</fullName>
    </recommendedName>
</protein>
<dbReference type="AlphaFoldDB" id="A0A158E6Y5"/>
<dbReference type="Proteomes" id="UP000054911">
    <property type="component" value="Unassembled WGS sequence"/>
</dbReference>
<name>A0A158E6Y5_9BURK</name>
<accession>A0A158E6Y5</accession>
<organism evidence="1 2">
    <name type="scientific">Caballeronia pedi</name>
    <dbReference type="NCBI Taxonomy" id="1777141"/>
    <lineage>
        <taxon>Bacteria</taxon>
        <taxon>Pseudomonadati</taxon>
        <taxon>Pseudomonadota</taxon>
        <taxon>Betaproteobacteria</taxon>
        <taxon>Burkholderiales</taxon>
        <taxon>Burkholderiaceae</taxon>
        <taxon>Caballeronia</taxon>
    </lineage>
</organism>
<dbReference type="RefSeq" id="WP_061180513.1">
    <property type="nucleotide sequence ID" value="NZ_FCOE02000082.1"/>
</dbReference>
<comment type="caution">
    <text evidence="1">The sequence shown here is derived from an EMBL/GenBank/DDBJ whole genome shotgun (WGS) entry which is preliminary data.</text>
</comment>
<dbReference type="EMBL" id="FCOE02000082">
    <property type="protein sequence ID" value="SAL02480.1"/>
    <property type="molecule type" value="Genomic_DNA"/>
</dbReference>
<reference evidence="1" key="1">
    <citation type="submission" date="2016-01" db="EMBL/GenBank/DDBJ databases">
        <authorList>
            <person name="Peeters C."/>
        </authorList>
    </citation>
    <scope>NUCLEOTIDE SEQUENCE [LARGE SCALE GENOMIC DNA]</scope>
    <source>
        <strain evidence="1">LMG 29323</strain>
    </source>
</reference>
<proteinExistence type="predicted"/>
<dbReference type="InterPro" id="IPR021409">
    <property type="entry name" value="DUF3047"/>
</dbReference>
<gene>
    <name evidence="1" type="ORF">AWB80_08369</name>
</gene>